<keyword evidence="5" id="KW-0732">Signal</keyword>
<evidence type="ECO:0000256" key="4">
    <source>
        <dbReference type="ARBA" id="ARBA00022692"/>
    </source>
</evidence>
<keyword evidence="8" id="KW-0675">Receptor</keyword>
<sequence length="537" mass="60076">MRKLFLLFILNVSILGTEAFGQYVDRAFDFSKTTQGGSARISAMGGAQTAIGGDISAAVSNPAGLGFFRRSEATISLGLGFGNISTDYLGNGTDKRRTTFNVPQLGVVINNTLDDLVDSDWRGGSFAISFSRVNDFNSTINYSGLNTVTDINDFFIQNNGFYTDLARGAFVLDRYDFKPKAGQTNIPVYQDINRLYPGDVPNDQYPTRQEETIETSGSTYKWNFSYGGNYKDILFAGIGVGLNFLDYERTSTFNEQYQDQALQNQTLSENYTNNGVGIDATLGIIAKPTPELNLGLSFTSPSVYWLNEESDARLDASYREGTKYTYGQFVDEDQYVEAFRYVASGETPGETITLGNEFSESPIYESKWTLYTPLKVSLGAAYFFKKRGFITADIDWVNYAQTRVESNDFETDGINDQIDDTYQTAVNYRIGGEYRLNIFRFRAGYAHQGNPIKKEASDFDYSRSQVTFGAGVRDKTWYVDLAIISDKYKTLHSPYSIQNETITFPGVGSRDIYTTDTPFAFSDHSDLNFKVTAGFFF</sequence>
<evidence type="ECO:0000313" key="8">
    <source>
        <dbReference type="EMBL" id="BDD11031.1"/>
    </source>
</evidence>
<reference evidence="8 9" key="1">
    <citation type="submission" date="2021-12" db="EMBL/GenBank/DDBJ databases">
        <title>Genome sequencing of bacteria with rrn-lacking chromosome and rrn-plasmid.</title>
        <authorList>
            <person name="Anda M."/>
            <person name="Iwasaki W."/>
        </authorList>
    </citation>
    <scope>NUCLEOTIDE SEQUENCE [LARGE SCALE GENOMIC DNA]</scope>
    <source>
        <strain evidence="8 9">DSM 100852</strain>
    </source>
</reference>
<dbReference type="EMBL" id="AP025314">
    <property type="protein sequence ID" value="BDD11031.1"/>
    <property type="molecule type" value="Genomic_DNA"/>
</dbReference>
<dbReference type="InterPro" id="IPR005017">
    <property type="entry name" value="OMPP1/FadL/TodX"/>
</dbReference>
<protein>
    <submittedName>
        <fullName evidence="8">Hemin receptor</fullName>
    </submittedName>
</protein>
<dbReference type="PANTHER" id="PTHR35093:SF8">
    <property type="entry name" value="OUTER MEMBRANE PROTEIN NMB0088-RELATED"/>
    <property type="match status" value="1"/>
</dbReference>
<evidence type="ECO:0000256" key="6">
    <source>
        <dbReference type="ARBA" id="ARBA00023136"/>
    </source>
</evidence>
<keyword evidence="4" id="KW-0812">Transmembrane</keyword>
<comment type="similarity">
    <text evidence="2">Belongs to the OmpP1/FadL family.</text>
</comment>
<accession>A0AAU9CFV6</accession>
<evidence type="ECO:0000256" key="7">
    <source>
        <dbReference type="ARBA" id="ARBA00023237"/>
    </source>
</evidence>
<organism evidence="8 9">
    <name type="scientific">Fulvitalea axinellae</name>
    <dbReference type="NCBI Taxonomy" id="1182444"/>
    <lineage>
        <taxon>Bacteria</taxon>
        <taxon>Pseudomonadati</taxon>
        <taxon>Bacteroidota</taxon>
        <taxon>Cytophagia</taxon>
        <taxon>Cytophagales</taxon>
        <taxon>Persicobacteraceae</taxon>
        <taxon>Fulvitalea</taxon>
    </lineage>
</organism>
<dbReference type="GO" id="GO:0015483">
    <property type="term" value="F:long-chain fatty acid transporting porin activity"/>
    <property type="evidence" value="ECO:0007669"/>
    <property type="project" value="TreeGrafter"/>
</dbReference>
<name>A0AAU9CFV6_9BACT</name>
<keyword evidence="6" id="KW-0472">Membrane</keyword>
<keyword evidence="7" id="KW-0998">Cell outer membrane</keyword>
<evidence type="ECO:0000256" key="2">
    <source>
        <dbReference type="ARBA" id="ARBA00008163"/>
    </source>
</evidence>
<proteinExistence type="inferred from homology"/>
<keyword evidence="3" id="KW-1134">Transmembrane beta strand</keyword>
<evidence type="ECO:0000313" key="9">
    <source>
        <dbReference type="Proteomes" id="UP001348817"/>
    </source>
</evidence>
<dbReference type="KEGG" id="fax:FUAX_34630"/>
<keyword evidence="9" id="KW-1185">Reference proteome</keyword>
<gene>
    <name evidence="8" type="ORF">FUAX_34630</name>
</gene>
<dbReference type="Proteomes" id="UP001348817">
    <property type="component" value="Chromosome"/>
</dbReference>
<comment type="subcellular location">
    <subcellularLocation>
        <location evidence="1">Cell outer membrane</location>
        <topology evidence="1">Multi-pass membrane protein</topology>
    </subcellularLocation>
</comment>
<dbReference type="AlphaFoldDB" id="A0AAU9CFV6"/>
<dbReference type="GO" id="GO:0009279">
    <property type="term" value="C:cell outer membrane"/>
    <property type="evidence" value="ECO:0007669"/>
    <property type="project" value="UniProtKB-SubCell"/>
</dbReference>
<evidence type="ECO:0000256" key="1">
    <source>
        <dbReference type="ARBA" id="ARBA00004571"/>
    </source>
</evidence>
<dbReference type="PANTHER" id="PTHR35093">
    <property type="entry name" value="OUTER MEMBRANE PROTEIN NMB0088-RELATED"/>
    <property type="match status" value="1"/>
</dbReference>
<evidence type="ECO:0000256" key="3">
    <source>
        <dbReference type="ARBA" id="ARBA00022452"/>
    </source>
</evidence>
<evidence type="ECO:0000256" key="5">
    <source>
        <dbReference type="ARBA" id="ARBA00022729"/>
    </source>
</evidence>
<dbReference type="SUPFAM" id="SSF56935">
    <property type="entry name" value="Porins"/>
    <property type="match status" value="1"/>
</dbReference>
<dbReference type="RefSeq" id="WP_338392552.1">
    <property type="nucleotide sequence ID" value="NZ_AP025314.1"/>
</dbReference>
<dbReference type="Gene3D" id="2.40.160.60">
    <property type="entry name" value="Outer membrane protein transport protein (OMPP1/FadL/TodX)"/>
    <property type="match status" value="1"/>
</dbReference>